<feature type="transmembrane region" description="Helical" evidence="5">
    <location>
        <begin position="101"/>
        <end position="122"/>
    </location>
</feature>
<dbReference type="InterPro" id="IPR038665">
    <property type="entry name" value="Voltage-dep_anion_channel_sf"/>
</dbReference>
<feature type="transmembrane region" description="Helical" evidence="5">
    <location>
        <begin position="12"/>
        <end position="34"/>
    </location>
</feature>
<evidence type="ECO:0000256" key="3">
    <source>
        <dbReference type="ARBA" id="ARBA00022989"/>
    </source>
</evidence>
<feature type="transmembrane region" description="Helical" evidence="5">
    <location>
        <begin position="286"/>
        <end position="304"/>
    </location>
</feature>
<evidence type="ECO:0000313" key="7">
    <source>
        <dbReference type="Proteomes" id="UP000034407"/>
    </source>
</evidence>
<feature type="transmembrane region" description="Helical" evidence="5">
    <location>
        <begin position="40"/>
        <end position="62"/>
    </location>
</feature>
<sequence>MEAKNREVKSNFEDMPVAIAGIALGFMSISTALLEFNVTWVRHLAVIFSILCIGFLLIKLILHPKKVMNEIKHPMAGSIYPTIFMTLMLVAVYLVEINPSIASGLWLGATALHFLTFIIFAVYMIKDFKMENMIPSWFIPTVGIGLAAVTSKPMNMPEISKALFYYSLIAFVVLFPIMMYRLLSMEKLTGPKVPTLMIMVAPANICLAAYFAIADKPNAMFVSILAAASYISLLYGYTILPKLIKLPYSPGLAPLTFPLGISVVASQRYAKYLGKVGSQLESTVRAFLYVQVIIAILVIGYIVIKTVEFLYKKFNTNKSKNVNAME</sequence>
<keyword evidence="4 5" id="KW-0472">Membrane</keyword>
<protein>
    <recommendedName>
        <fullName evidence="8">C4-dicarboxylate ABC transporter</fullName>
    </recommendedName>
</protein>
<comment type="subcellular location">
    <subcellularLocation>
        <location evidence="1">Membrane</location>
        <topology evidence="1">Multi-pass membrane protein</topology>
    </subcellularLocation>
</comment>
<dbReference type="CDD" id="cd09325">
    <property type="entry name" value="TDT_C4-dicarb_trans"/>
    <property type="match status" value="1"/>
</dbReference>
<feature type="transmembrane region" description="Helical" evidence="5">
    <location>
        <begin position="134"/>
        <end position="151"/>
    </location>
</feature>
<dbReference type="PATRIC" id="fig|1629550.3.peg.2155"/>
<keyword evidence="2 5" id="KW-0812">Transmembrane</keyword>
<dbReference type="InterPro" id="IPR004695">
    <property type="entry name" value="SLAC1/Mae1/Ssu1/TehA"/>
</dbReference>
<dbReference type="Proteomes" id="UP000034407">
    <property type="component" value="Unassembled WGS sequence"/>
</dbReference>
<evidence type="ECO:0000256" key="2">
    <source>
        <dbReference type="ARBA" id="ARBA00022692"/>
    </source>
</evidence>
<dbReference type="GO" id="GO:0046583">
    <property type="term" value="F:monoatomic cation efflux transmembrane transporter activity"/>
    <property type="evidence" value="ECO:0007669"/>
    <property type="project" value="TreeGrafter"/>
</dbReference>
<feature type="transmembrane region" description="Helical" evidence="5">
    <location>
        <begin position="74"/>
        <end position="95"/>
    </location>
</feature>
<reference evidence="6 7" key="1">
    <citation type="submission" date="2015-04" db="EMBL/GenBank/DDBJ databases">
        <title>Microcin producing Clostridium sp. JC272T.</title>
        <authorList>
            <person name="Jyothsna T."/>
            <person name="Sasikala C."/>
            <person name="Ramana C."/>
        </authorList>
    </citation>
    <scope>NUCLEOTIDE SEQUENCE [LARGE SCALE GENOMIC DNA]</scope>
    <source>
        <strain evidence="6 7">JC272</strain>
    </source>
</reference>
<evidence type="ECO:0000256" key="5">
    <source>
        <dbReference type="SAM" id="Phobius"/>
    </source>
</evidence>
<evidence type="ECO:0008006" key="8">
    <source>
        <dbReference type="Google" id="ProtNLM"/>
    </source>
</evidence>
<comment type="caution">
    <text evidence="6">The sequence shown here is derived from an EMBL/GenBank/DDBJ whole genome shotgun (WGS) entry which is preliminary data.</text>
</comment>
<feature type="transmembrane region" description="Helical" evidence="5">
    <location>
        <begin position="163"/>
        <end position="183"/>
    </location>
</feature>
<organism evidence="6 7">
    <name type="scientific">Paraclostridium benzoelyticum</name>
    <dbReference type="NCBI Taxonomy" id="1629550"/>
    <lineage>
        <taxon>Bacteria</taxon>
        <taxon>Bacillati</taxon>
        <taxon>Bacillota</taxon>
        <taxon>Clostridia</taxon>
        <taxon>Peptostreptococcales</taxon>
        <taxon>Peptostreptococcaceae</taxon>
        <taxon>Paraclostridium</taxon>
    </lineage>
</organism>
<dbReference type="PANTHER" id="PTHR37955:SF1">
    <property type="entry name" value="DEP DOMAIN-CONTAINING PROTEIN"/>
    <property type="match status" value="1"/>
</dbReference>
<keyword evidence="3 5" id="KW-1133">Transmembrane helix</keyword>
<proteinExistence type="predicted"/>
<accession>A0A0M3DD38</accession>
<keyword evidence="7" id="KW-1185">Reference proteome</keyword>
<dbReference type="EMBL" id="LBBT01000263">
    <property type="protein sequence ID" value="KKY00560.1"/>
    <property type="molecule type" value="Genomic_DNA"/>
</dbReference>
<dbReference type="Gene3D" id="1.50.10.150">
    <property type="entry name" value="Voltage-dependent anion channel"/>
    <property type="match status" value="1"/>
</dbReference>
<evidence type="ECO:0000256" key="4">
    <source>
        <dbReference type="ARBA" id="ARBA00023136"/>
    </source>
</evidence>
<dbReference type="PANTHER" id="PTHR37955">
    <property type="entry name" value="TELLURITE RESISTANCE PROTEIN TEHA"/>
    <property type="match status" value="1"/>
</dbReference>
<gene>
    <name evidence="6" type="ORF">VN21_13495</name>
</gene>
<name>A0A0M3DD38_9FIRM</name>
<feature type="transmembrane region" description="Helical" evidence="5">
    <location>
        <begin position="219"/>
        <end position="240"/>
    </location>
</feature>
<dbReference type="Pfam" id="PF03595">
    <property type="entry name" value="SLAC1"/>
    <property type="match status" value="1"/>
</dbReference>
<dbReference type="OrthoDB" id="309023at2"/>
<dbReference type="AlphaFoldDB" id="A0A0M3DD38"/>
<dbReference type="RefSeq" id="WP_046823715.1">
    <property type="nucleotide sequence ID" value="NZ_LBBT01000263.1"/>
</dbReference>
<dbReference type="GO" id="GO:0005886">
    <property type="term" value="C:plasma membrane"/>
    <property type="evidence" value="ECO:0007669"/>
    <property type="project" value="TreeGrafter"/>
</dbReference>
<dbReference type="InterPro" id="IPR052951">
    <property type="entry name" value="Tellurite_res_ion_channel"/>
</dbReference>
<evidence type="ECO:0000256" key="1">
    <source>
        <dbReference type="ARBA" id="ARBA00004141"/>
    </source>
</evidence>
<evidence type="ECO:0000313" key="6">
    <source>
        <dbReference type="EMBL" id="KKY00560.1"/>
    </source>
</evidence>
<feature type="transmembrane region" description="Helical" evidence="5">
    <location>
        <begin position="195"/>
        <end position="213"/>
    </location>
</feature>